<feature type="transmembrane region" description="Helical" evidence="1">
    <location>
        <begin position="75"/>
        <end position="93"/>
    </location>
</feature>
<accession>A0A544TG48</accession>
<dbReference type="Proteomes" id="UP000318937">
    <property type="component" value="Unassembled WGS sequence"/>
</dbReference>
<dbReference type="GO" id="GO:0022857">
    <property type="term" value="F:transmembrane transporter activity"/>
    <property type="evidence" value="ECO:0007669"/>
    <property type="project" value="InterPro"/>
</dbReference>
<reference evidence="2 3" key="1">
    <citation type="submission" date="2019-05" db="EMBL/GenBank/DDBJ databases">
        <title>Psychrobacillus vulpis sp. nov., a new species isolated from feces of a red fox that inhabits in The Tablas de Daimiel Natural Park, Albacete, Spain.</title>
        <authorList>
            <person name="Rodriguez M."/>
            <person name="Reina J.C."/>
            <person name="Bejar V."/>
            <person name="Llamas I."/>
        </authorList>
    </citation>
    <scope>NUCLEOTIDE SEQUENCE [LARGE SCALE GENOMIC DNA]</scope>
    <source>
        <strain evidence="2 3">NHI-2</strain>
    </source>
</reference>
<gene>
    <name evidence="2" type="ORF">FG383_06810</name>
</gene>
<dbReference type="RefSeq" id="WP_142606268.1">
    <property type="nucleotide sequence ID" value="NZ_VDGG01000011.1"/>
</dbReference>
<keyword evidence="1" id="KW-1133">Transmembrane helix</keyword>
<keyword evidence="1" id="KW-0472">Membrane</keyword>
<evidence type="ECO:0000313" key="3">
    <source>
        <dbReference type="Proteomes" id="UP000318937"/>
    </source>
</evidence>
<dbReference type="InterPro" id="IPR024529">
    <property type="entry name" value="ECF_trnsprt_substrate-spec"/>
</dbReference>
<keyword evidence="1" id="KW-0812">Transmembrane</keyword>
<proteinExistence type="predicted"/>
<feature type="transmembrane region" description="Helical" evidence="1">
    <location>
        <begin position="12"/>
        <end position="31"/>
    </location>
</feature>
<feature type="transmembrane region" description="Helical" evidence="1">
    <location>
        <begin position="105"/>
        <end position="129"/>
    </location>
</feature>
<protein>
    <submittedName>
        <fullName evidence="2">ECF transporter S component</fullName>
    </submittedName>
</protein>
<name>A0A544TG48_9BACI</name>
<feature type="transmembrane region" description="Helical" evidence="1">
    <location>
        <begin position="38"/>
        <end position="63"/>
    </location>
</feature>
<dbReference type="Pfam" id="PF12822">
    <property type="entry name" value="ECF_trnsprt"/>
    <property type="match status" value="1"/>
</dbReference>
<dbReference type="AlphaFoldDB" id="A0A544TG48"/>
<dbReference type="Gene3D" id="1.10.1760.20">
    <property type="match status" value="1"/>
</dbReference>
<evidence type="ECO:0000256" key="1">
    <source>
        <dbReference type="SAM" id="Phobius"/>
    </source>
</evidence>
<evidence type="ECO:0000313" key="2">
    <source>
        <dbReference type="EMBL" id="TQR16422.1"/>
    </source>
</evidence>
<sequence>MKRSFKDDFNMMAMLLIPIAVAVNLVGFQLANVLRLPIFLDTIGTIIVGVIAGPWVALLTGLITNLINGIFNPVYFPYALTSIAIGVGAGYLSKYGFFKSVPKTIISGIIITFIAVIVSAPITVFVFGGVTGNTSSLITAAFLASGQQLWSAVFSSSFITEIADKVVSVLIVFFIVKAMSDRYLSKMNYGHLYMKRNNKK</sequence>
<comment type="caution">
    <text evidence="2">The sequence shown here is derived from an EMBL/GenBank/DDBJ whole genome shotgun (WGS) entry which is preliminary data.</text>
</comment>
<dbReference type="EMBL" id="VDGG01000011">
    <property type="protein sequence ID" value="TQR16422.1"/>
    <property type="molecule type" value="Genomic_DNA"/>
</dbReference>
<organism evidence="2 3">
    <name type="scientific">Psychrobacillus soli</name>
    <dbReference type="NCBI Taxonomy" id="1543965"/>
    <lineage>
        <taxon>Bacteria</taxon>
        <taxon>Bacillati</taxon>
        <taxon>Bacillota</taxon>
        <taxon>Bacilli</taxon>
        <taxon>Bacillales</taxon>
        <taxon>Bacillaceae</taxon>
        <taxon>Psychrobacillus</taxon>
    </lineage>
</organism>
<dbReference type="OrthoDB" id="9766854at2"/>
<keyword evidence="3" id="KW-1185">Reference proteome</keyword>